<dbReference type="EMBL" id="LNQB01000083">
    <property type="protein sequence ID" value="OAP42025.1"/>
    <property type="molecule type" value="Genomic_DNA"/>
</dbReference>
<dbReference type="AlphaFoldDB" id="A0A178Y5L2"/>
<organism evidence="2 3">
    <name type="scientific">Sinorhizobium saheli</name>
    <dbReference type="NCBI Taxonomy" id="36856"/>
    <lineage>
        <taxon>Bacteria</taxon>
        <taxon>Pseudomonadati</taxon>
        <taxon>Pseudomonadota</taxon>
        <taxon>Alphaproteobacteria</taxon>
        <taxon>Hyphomicrobiales</taxon>
        <taxon>Rhizobiaceae</taxon>
        <taxon>Sinorhizobium/Ensifer group</taxon>
        <taxon>Sinorhizobium</taxon>
    </lineage>
</organism>
<keyword evidence="1" id="KW-1133">Transmembrane helix</keyword>
<keyword evidence="1" id="KW-0812">Transmembrane</keyword>
<accession>A0A178Y5L2</accession>
<name>A0A178Y5L2_SINSA</name>
<gene>
    <name evidence="2" type="ORF">ATB98_06340</name>
</gene>
<evidence type="ECO:0000313" key="2">
    <source>
        <dbReference type="EMBL" id="OAP42025.1"/>
    </source>
</evidence>
<keyword evidence="3" id="KW-1185">Reference proteome</keyword>
<dbReference type="Proteomes" id="UP000078507">
    <property type="component" value="Unassembled WGS sequence"/>
</dbReference>
<sequence length="139" mass="14765">MDTLIEFTLESADWIASKAGVILVLLATLPWVPFLKGGRLPRYGAIAVFAGAATAILLGIESLAAAVTIVIANSLLLSIVVLSTSRRLARVEAHLKEVAAAVQSLETAEQRRQTFAVRNPLKVASRPHANGGGEHRGKF</sequence>
<feature type="transmembrane region" description="Helical" evidence="1">
    <location>
        <begin position="64"/>
        <end position="82"/>
    </location>
</feature>
<dbReference type="RefSeq" id="WP_066876822.1">
    <property type="nucleotide sequence ID" value="NZ_LNQB01000083.1"/>
</dbReference>
<comment type="caution">
    <text evidence="2">The sequence shown here is derived from an EMBL/GenBank/DDBJ whole genome shotgun (WGS) entry which is preliminary data.</text>
</comment>
<feature type="transmembrane region" description="Helical" evidence="1">
    <location>
        <begin position="14"/>
        <end position="33"/>
    </location>
</feature>
<keyword evidence="1" id="KW-0472">Membrane</keyword>
<feature type="transmembrane region" description="Helical" evidence="1">
    <location>
        <begin position="40"/>
        <end position="58"/>
    </location>
</feature>
<reference evidence="2 3" key="1">
    <citation type="submission" date="2015-11" db="EMBL/GenBank/DDBJ databases">
        <title>Ensifer anhuiense sp. nov., an effective nitrogen fixation bacterium with Glycine soja.</title>
        <authorList>
            <person name="Yan H."/>
            <person name="Chen W."/>
        </authorList>
    </citation>
    <scope>NUCLEOTIDE SEQUENCE [LARGE SCALE GENOMIC DNA]</scope>
    <source>
        <strain evidence="2 3">LMG 7837</strain>
    </source>
</reference>
<proteinExistence type="predicted"/>
<protein>
    <submittedName>
        <fullName evidence="2">Uncharacterized protein</fullName>
    </submittedName>
</protein>
<evidence type="ECO:0000313" key="3">
    <source>
        <dbReference type="Proteomes" id="UP000078507"/>
    </source>
</evidence>
<evidence type="ECO:0000256" key="1">
    <source>
        <dbReference type="SAM" id="Phobius"/>
    </source>
</evidence>